<reference evidence="1" key="1">
    <citation type="journal article" date="2022" name="bioRxiv">
        <title>Sequencing and chromosome-scale assembly of the giantPleurodeles waltlgenome.</title>
        <authorList>
            <person name="Brown T."/>
            <person name="Elewa A."/>
            <person name="Iarovenko S."/>
            <person name="Subramanian E."/>
            <person name="Araus A.J."/>
            <person name="Petzold A."/>
            <person name="Susuki M."/>
            <person name="Suzuki K.-i.T."/>
            <person name="Hayashi T."/>
            <person name="Toyoda A."/>
            <person name="Oliveira C."/>
            <person name="Osipova E."/>
            <person name="Leigh N.D."/>
            <person name="Simon A."/>
            <person name="Yun M.H."/>
        </authorList>
    </citation>
    <scope>NUCLEOTIDE SEQUENCE</scope>
    <source>
        <strain evidence="1">20211129_DDA</strain>
        <tissue evidence="1">Liver</tissue>
    </source>
</reference>
<sequence length="203" mass="21903">MPYNRLACITGVPVSGETLRAEERVTWRRLHTRGIIVRARDVGLPSSDSAFSAPSGLPPPEIRGCPCRATAHGNKQCLPRLTGSVCLLFRRARAVHGTALQVQLSRLKRLAQTYRAAWRICIGQPGAANPRDSPTQTDGVAWCCKPTGQFGANPRGSLALVLDSLPQSHGAEWRCKPLGQPGAAQRAAWLNPLDSLVQFHGAT</sequence>
<name>A0AAV7REG0_PLEWA</name>
<protein>
    <submittedName>
        <fullName evidence="1">Uncharacterized protein</fullName>
    </submittedName>
</protein>
<evidence type="ECO:0000313" key="2">
    <source>
        <dbReference type="Proteomes" id="UP001066276"/>
    </source>
</evidence>
<dbReference type="EMBL" id="JANPWB010000009">
    <property type="protein sequence ID" value="KAJ1149135.1"/>
    <property type="molecule type" value="Genomic_DNA"/>
</dbReference>
<dbReference type="Proteomes" id="UP001066276">
    <property type="component" value="Chromosome 5"/>
</dbReference>
<comment type="caution">
    <text evidence="1">The sequence shown here is derived from an EMBL/GenBank/DDBJ whole genome shotgun (WGS) entry which is preliminary data.</text>
</comment>
<evidence type="ECO:0000313" key="1">
    <source>
        <dbReference type="EMBL" id="KAJ1149135.1"/>
    </source>
</evidence>
<keyword evidence="2" id="KW-1185">Reference proteome</keyword>
<accession>A0AAV7REG0</accession>
<dbReference type="AlphaFoldDB" id="A0AAV7REG0"/>
<organism evidence="1 2">
    <name type="scientific">Pleurodeles waltl</name>
    <name type="common">Iberian ribbed newt</name>
    <dbReference type="NCBI Taxonomy" id="8319"/>
    <lineage>
        <taxon>Eukaryota</taxon>
        <taxon>Metazoa</taxon>
        <taxon>Chordata</taxon>
        <taxon>Craniata</taxon>
        <taxon>Vertebrata</taxon>
        <taxon>Euteleostomi</taxon>
        <taxon>Amphibia</taxon>
        <taxon>Batrachia</taxon>
        <taxon>Caudata</taxon>
        <taxon>Salamandroidea</taxon>
        <taxon>Salamandridae</taxon>
        <taxon>Pleurodelinae</taxon>
        <taxon>Pleurodeles</taxon>
    </lineage>
</organism>
<gene>
    <name evidence="1" type="ORF">NDU88_001952</name>
</gene>
<proteinExistence type="predicted"/>